<evidence type="ECO:0000256" key="12">
    <source>
        <dbReference type="SAM" id="Phobius"/>
    </source>
</evidence>
<dbReference type="GO" id="GO:0005886">
    <property type="term" value="C:plasma membrane"/>
    <property type="evidence" value="ECO:0007669"/>
    <property type="project" value="UniProtKB-SubCell"/>
</dbReference>
<evidence type="ECO:0000256" key="7">
    <source>
        <dbReference type="ARBA" id="ARBA00022989"/>
    </source>
</evidence>
<feature type="transmembrane region" description="Helical" evidence="12">
    <location>
        <begin position="282"/>
        <end position="299"/>
    </location>
</feature>
<gene>
    <name evidence="13" type="ORF">F8O03_01710</name>
</gene>
<evidence type="ECO:0000256" key="4">
    <source>
        <dbReference type="ARBA" id="ARBA00022475"/>
    </source>
</evidence>
<comment type="subcellular location">
    <subcellularLocation>
        <location evidence="1">Cell membrane</location>
        <topology evidence="1">Multi-pass membrane protein</topology>
    </subcellularLocation>
</comment>
<dbReference type="PANTHER" id="PTHR32196">
    <property type="entry name" value="ABC TRANSPORTER PERMEASE PROTEIN YPHD-RELATED-RELATED"/>
    <property type="match status" value="1"/>
</dbReference>
<dbReference type="Proteomes" id="UP000490386">
    <property type="component" value="Unassembled WGS sequence"/>
</dbReference>
<feature type="transmembrane region" description="Helical" evidence="12">
    <location>
        <begin position="50"/>
        <end position="70"/>
    </location>
</feature>
<dbReference type="InterPro" id="IPR001851">
    <property type="entry name" value="ABC_transp_permease"/>
</dbReference>
<dbReference type="PANTHER" id="PTHR32196:SF29">
    <property type="entry name" value="AUTOINDUCER 2 IMPORT SYSTEM PERMEASE PROTEIN LSRC"/>
    <property type="match status" value="1"/>
</dbReference>
<name>A0A7J5B4J5_9MICO</name>
<keyword evidence="5" id="KW-0997">Cell inner membrane</keyword>
<evidence type="ECO:0000256" key="6">
    <source>
        <dbReference type="ARBA" id="ARBA00022692"/>
    </source>
</evidence>
<evidence type="ECO:0000313" key="13">
    <source>
        <dbReference type="EMBL" id="KAB1639088.1"/>
    </source>
</evidence>
<feature type="transmembrane region" description="Helical" evidence="12">
    <location>
        <begin position="127"/>
        <end position="149"/>
    </location>
</feature>
<evidence type="ECO:0000256" key="8">
    <source>
        <dbReference type="ARBA" id="ARBA00023136"/>
    </source>
</evidence>
<feature type="transmembrane region" description="Helical" evidence="12">
    <location>
        <begin position="330"/>
        <end position="347"/>
    </location>
</feature>
<comment type="subunit">
    <text evidence="2">The complex is composed of two ATP-binding proteins (LsrA), two transmembrane proteins (LsrC and LsrD) and a solute-binding protein (LsrB).</text>
</comment>
<dbReference type="OrthoDB" id="9808136at2"/>
<protein>
    <recommendedName>
        <fullName evidence="10">Autoinducer 2 import system permease protein LsrC</fullName>
    </recommendedName>
</protein>
<reference evidence="13 14" key="1">
    <citation type="submission" date="2019-09" db="EMBL/GenBank/DDBJ databases">
        <title>Phylogeny of genus Pseudoclavibacter and closely related genus.</title>
        <authorList>
            <person name="Li Y."/>
        </authorList>
    </citation>
    <scope>NUCLEOTIDE SEQUENCE [LARGE SCALE GENOMIC DNA]</scope>
    <source>
        <strain evidence="13 14">THG-MD12</strain>
    </source>
</reference>
<evidence type="ECO:0000256" key="10">
    <source>
        <dbReference type="ARBA" id="ARBA00039382"/>
    </source>
</evidence>
<comment type="function">
    <text evidence="9">Part of the ABC transporter complex LsrABCD involved in autoinducer 2 (AI-2) import. Probably responsible for the translocation of the substrate across the membrane.</text>
</comment>
<keyword evidence="7 12" id="KW-1133">Transmembrane helix</keyword>
<feature type="compositionally biased region" description="Gly residues" evidence="11">
    <location>
        <begin position="10"/>
        <end position="28"/>
    </location>
</feature>
<keyword evidence="3" id="KW-0813">Transport</keyword>
<dbReference type="GO" id="GO:0022857">
    <property type="term" value="F:transmembrane transporter activity"/>
    <property type="evidence" value="ECO:0007669"/>
    <property type="project" value="InterPro"/>
</dbReference>
<evidence type="ECO:0000256" key="3">
    <source>
        <dbReference type="ARBA" id="ARBA00022448"/>
    </source>
</evidence>
<accession>A0A7J5B4J5</accession>
<proteinExistence type="predicted"/>
<keyword evidence="14" id="KW-1185">Reference proteome</keyword>
<dbReference type="RefSeq" id="WP_151422110.1">
    <property type="nucleotide sequence ID" value="NZ_WBJX01000001.1"/>
</dbReference>
<dbReference type="CDD" id="cd06579">
    <property type="entry name" value="TM_PBP1_transp_AraH_like"/>
    <property type="match status" value="1"/>
</dbReference>
<dbReference type="EMBL" id="WBJX01000001">
    <property type="protein sequence ID" value="KAB1639088.1"/>
    <property type="molecule type" value="Genomic_DNA"/>
</dbReference>
<evidence type="ECO:0000256" key="1">
    <source>
        <dbReference type="ARBA" id="ARBA00004651"/>
    </source>
</evidence>
<feature type="region of interest" description="Disordered" evidence="11">
    <location>
        <begin position="1"/>
        <end position="32"/>
    </location>
</feature>
<keyword evidence="4" id="KW-1003">Cell membrane</keyword>
<sequence length="351" mass="35480">MTATVPAAVGGTGASGAGDSGTGPGAAGGAEHEVEYSPSKSLLARVPRSVWPLVAFLVLFLIGGIIRPNLITIESLIGTATFAIILSIASFGQTFAVIQAGIDLSVPNTIAFSALSFLAMVGPLGPFGAFIGALLAGAVIGLLNGLVIAKLGLTPIVTTIAMNGLLFGVILLQFNFSELTQIPDFITAITSAQISVFGLSMAAVLPLGLVLMVVLQLVLSYTGWGRSLFLVGAAPETARLAGLPVDRIRITGYVISGMLAAFAGMVIVGYFQQASATMGDSYLLSSVAAVVVGGASIFGGRGSVVGTVGGALVLGQVATLVTVLNLGSNVQQLIYGAIILVVISLYGRKRA</sequence>
<comment type="caution">
    <text evidence="13">The sequence shown here is derived from an EMBL/GenBank/DDBJ whole genome shotgun (WGS) entry which is preliminary data.</text>
</comment>
<evidence type="ECO:0000313" key="14">
    <source>
        <dbReference type="Proteomes" id="UP000490386"/>
    </source>
</evidence>
<dbReference type="Pfam" id="PF02653">
    <property type="entry name" value="BPD_transp_2"/>
    <property type="match status" value="1"/>
</dbReference>
<feature type="transmembrane region" description="Helical" evidence="12">
    <location>
        <begin position="76"/>
        <end position="97"/>
    </location>
</feature>
<dbReference type="AlphaFoldDB" id="A0A7J5B4J5"/>
<feature type="transmembrane region" description="Helical" evidence="12">
    <location>
        <begin position="250"/>
        <end position="270"/>
    </location>
</feature>
<feature type="transmembrane region" description="Helical" evidence="12">
    <location>
        <begin position="156"/>
        <end position="176"/>
    </location>
</feature>
<organism evidence="13 14">
    <name type="scientific">Pseudoclavibacter terrae</name>
    <dbReference type="NCBI Taxonomy" id="1530195"/>
    <lineage>
        <taxon>Bacteria</taxon>
        <taxon>Bacillati</taxon>
        <taxon>Actinomycetota</taxon>
        <taxon>Actinomycetes</taxon>
        <taxon>Micrococcales</taxon>
        <taxon>Microbacteriaceae</taxon>
        <taxon>Pseudoclavibacter</taxon>
    </lineage>
</organism>
<evidence type="ECO:0000256" key="11">
    <source>
        <dbReference type="SAM" id="MobiDB-lite"/>
    </source>
</evidence>
<feature type="transmembrane region" description="Helical" evidence="12">
    <location>
        <begin position="196"/>
        <end position="219"/>
    </location>
</feature>
<evidence type="ECO:0000256" key="5">
    <source>
        <dbReference type="ARBA" id="ARBA00022519"/>
    </source>
</evidence>
<evidence type="ECO:0000256" key="2">
    <source>
        <dbReference type="ARBA" id="ARBA00011262"/>
    </source>
</evidence>
<feature type="transmembrane region" description="Helical" evidence="12">
    <location>
        <begin position="304"/>
        <end position="324"/>
    </location>
</feature>
<evidence type="ECO:0000256" key="9">
    <source>
        <dbReference type="ARBA" id="ARBA00025439"/>
    </source>
</evidence>
<keyword evidence="8 12" id="KW-0472">Membrane</keyword>
<keyword evidence="6 12" id="KW-0812">Transmembrane</keyword>